<feature type="transmembrane region" description="Helical" evidence="2">
    <location>
        <begin position="133"/>
        <end position="153"/>
    </location>
</feature>
<reference evidence="3 4" key="1">
    <citation type="submission" date="2023-05" db="EMBL/GenBank/DDBJ databases">
        <title>Microbacterium dauci sp.nov., Isolated from Carrot Rhizosphere Soil.</title>
        <authorList>
            <person name="Xiao Z."/>
            <person name="Zheng J."/>
        </authorList>
    </citation>
    <scope>NUCLEOTIDE SEQUENCE [LARGE SCALE GENOMIC DNA]</scope>
    <source>
        <strain evidence="3 4">LX3-4</strain>
    </source>
</reference>
<keyword evidence="4" id="KW-1185">Reference proteome</keyword>
<dbReference type="RefSeq" id="WP_283714982.1">
    <property type="nucleotide sequence ID" value="NZ_JASJND010000002.1"/>
</dbReference>
<proteinExistence type="predicted"/>
<organism evidence="3 4">
    <name type="scientific">Microbacterium dauci</name>
    <dbReference type="NCBI Taxonomy" id="3048008"/>
    <lineage>
        <taxon>Bacteria</taxon>
        <taxon>Bacillati</taxon>
        <taxon>Actinomycetota</taxon>
        <taxon>Actinomycetes</taxon>
        <taxon>Micrococcales</taxon>
        <taxon>Microbacteriaceae</taxon>
        <taxon>Microbacterium</taxon>
    </lineage>
</organism>
<evidence type="ECO:0000313" key="4">
    <source>
        <dbReference type="Proteomes" id="UP001321481"/>
    </source>
</evidence>
<dbReference type="EMBL" id="JASJND010000002">
    <property type="protein sequence ID" value="MDJ1113573.1"/>
    <property type="molecule type" value="Genomic_DNA"/>
</dbReference>
<evidence type="ECO:0000313" key="3">
    <source>
        <dbReference type="EMBL" id="MDJ1113573.1"/>
    </source>
</evidence>
<accession>A0ABT6ZBP5</accession>
<feature type="region of interest" description="Disordered" evidence="1">
    <location>
        <begin position="1"/>
        <end position="34"/>
    </location>
</feature>
<feature type="transmembrane region" description="Helical" evidence="2">
    <location>
        <begin position="96"/>
        <end position="121"/>
    </location>
</feature>
<feature type="transmembrane region" description="Helical" evidence="2">
    <location>
        <begin position="67"/>
        <end position="89"/>
    </location>
</feature>
<evidence type="ECO:0000256" key="1">
    <source>
        <dbReference type="SAM" id="MobiDB-lite"/>
    </source>
</evidence>
<name>A0ABT6ZBP5_9MICO</name>
<keyword evidence="2" id="KW-0472">Membrane</keyword>
<feature type="compositionally biased region" description="Basic and acidic residues" evidence="1">
    <location>
        <begin position="1"/>
        <end position="16"/>
    </location>
</feature>
<sequence length="156" mass="16364">MASDPHGDDDAFRWEGDDAPSTPVKKSAATPVAPAAEPLAEGWQAVGKGSETIEEAAAGEPAPLGNVALVSMGLLGGIYLLYTVGWVLGGIRMFDAGVFLVPAYAVIPVVWVAIGACAVWFGATMLLTRHAAVWVRFVWLVAGVFLLVPWPFVMGV</sequence>
<protein>
    <submittedName>
        <fullName evidence="3">DNA polymerase III subunit gamma/tau</fullName>
    </submittedName>
</protein>
<evidence type="ECO:0000256" key="2">
    <source>
        <dbReference type="SAM" id="Phobius"/>
    </source>
</evidence>
<gene>
    <name evidence="3" type="ORF">QNI14_03810</name>
</gene>
<dbReference type="Proteomes" id="UP001321481">
    <property type="component" value="Unassembled WGS sequence"/>
</dbReference>
<keyword evidence="2" id="KW-1133">Transmembrane helix</keyword>
<comment type="caution">
    <text evidence="3">The sequence shown here is derived from an EMBL/GenBank/DDBJ whole genome shotgun (WGS) entry which is preliminary data.</text>
</comment>
<keyword evidence="2" id="KW-0812">Transmembrane</keyword>